<protein>
    <submittedName>
        <fullName evidence="2">Uncharacterized protein</fullName>
    </submittedName>
</protein>
<proteinExistence type="predicted"/>
<organism evidence="2">
    <name type="scientific">marine sediment metagenome</name>
    <dbReference type="NCBI Taxonomy" id="412755"/>
    <lineage>
        <taxon>unclassified sequences</taxon>
        <taxon>metagenomes</taxon>
        <taxon>ecological metagenomes</taxon>
    </lineage>
</organism>
<dbReference type="AlphaFoldDB" id="X1Q5B8"/>
<comment type="caution">
    <text evidence="2">The sequence shown here is derived from an EMBL/GenBank/DDBJ whole genome shotgun (WGS) entry which is preliminary data.</text>
</comment>
<sequence length="176" mass="18836">EISLYDGCVGTEDIHTVHGLEFPIHKPDRSIKATGREGVGRPDDTPPFFPTPPLTEGQDDQTLIGCAVAGTCQIAPDADFENYVYLAFVAYHPETPDSGYCVAWLSVDTANQIADARWKDMNLVACNKQIPRQSNISLIVLAGITPSGVTPAGASAAFPGLTIHGLAGQFEYEIFA</sequence>
<evidence type="ECO:0000256" key="1">
    <source>
        <dbReference type="SAM" id="MobiDB-lite"/>
    </source>
</evidence>
<accession>X1Q5B8</accession>
<reference evidence="2" key="1">
    <citation type="journal article" date="2014" name="Front. Microbiol.">
        <title>High frequency of phylogenetically diverse reductive dehalogenase-homologous genes in deep subseafloor sedimentary metagenomes.</title>
        <authorList>
            <person name="Kawai M."/>
            <person name="Futagami T."/>
            <person name="Toyoda A."/>
            <person name="Takaki Y."/>
            <person name="Nishi S."/>
            <person name="Hori S."/>
            <person name="Arai W."/>
            <person name="Tsubouchi T."/>
            <person name="Morono Y."/>
            <person name="Uchiyama I."/>
            <person name="Ito T."/>
            <person name="Fujiyama A."/>
            <person name="Inagaki F."/>
            <person name="Takami H."/>
        </authorList>
    </citation>
    <scope>NUCLEOTIDE SEQUENCE</scope>
    <source>
        <strain evidence="2">Expedition CK06-06</strain>
    </source>
</reference>
<evidence type="ECO:0000313" key="2">
    <source>
        <dbReference type="EMBL" id="GAI38444.1"/>
    </source>
</evidence>
<gene>
    <name evidence="2" type="ORF">S06H3_40556</name>
</gene>
<feature type="region of interest" description="Disordered" evidence="1">
    <location>
        <begin position="31"/>
        <end position="53"/>
    </location>
</feature>
<name>X1Q5B8_9ZZZZ</name>
<feature type="compositionally biased region" description="Basic and acidic residues" evidence="1">
    <location>
        <begin position="31"/>
        <end position="44"/>
    </location>
</feature>
<dbReference type="EMBL" id="BARV01024904">
    <property type="protein sequence ID" value="GAI38444.1"/>
    <property type="molecule type" value="Genomic_DNA"/>
</dbReference>
<feature type="non-terminal residue" evidence="2">
    <location>
        <position position="1"/>
    </location>
</feature>